<name>A0A0S4JG54_BODSA</name>
<reference evidence="3" key="1">
    <citation type="submission" date="2015-09" db="EMBL/GenBank/DDBJ databases">
        <authorList>
            <consortium name="Pathogen Informatics"/>
        </authorList>
    </citation>
    <scope>NUCLEOTIDE SEQUENCE [LARGE SCALE GENOMIC DNA]</scope>
    <source>
        <strain evidence="3">Lake Konstanz</strain>
    </source>
</reference>
<evidence type="ECO:0000313" key="3">
    <source>
        <dbReference type="Proteomes" id="UP000051952"/>
    </source>
</evidence>
<feature type="compositionally biased region" description="Basic and acidic residues" evidence="1">
    <location>
        <begin position="243"/>
        <end position="254"/>
    </location>
</feature>
<evidence type="ECO:0000256" key="1">
    <source>
        <dbReference type="SAM" id="MobiDB-lite"/>
    </source>
</evidence>
<organism evidence="2 3">
    <name type="scientific">Bodo saltans</name>
    <name type="common">Flagellated protozoan</name>
    <dbReference type="NCBI Taxonomy" id="75058"/>
    <lineage>
        <taxon>Eukaryota</taxon>
        <taxon>Discoba</taxon>
        <taxon>Euglenozoa</taxon>
        <taxon>Kinetoplastea</taxon>
        <taxon>Metakinetoplastina</taxon>
        <taxon>Eubodonida</taxon>
        <taxon>Bodonidae</taxon>
        <taxon>Bodo</taxon>
    </lineage>
</organism>
<feature type="compositionally biased region" description="Pro residues" evidence="1">
    <location>
        <begin position="507"/>
        <end position="516"/>
    </location>
</feature>
<dbReference type="VEuPathDB" id="TriTrypDB:BSAL_14060"/>
<feature type="region of interest" description="Disordered" evidence="1">
    <location>
        <begin position="109"/>
        <end position="137"/>
    </location>
</feature>
<dbReference type="AlphaFoldDB" id="A0A0S4JG54"/>
<sequence length="721" mass="77634">MSEQRPTQIPNVVPLSALRHRQAVQYCFTPGYDVDGPVPRKKRTVFTATQQAPPSSALESPTLRAAMPEESVQYLRYPAENYEHEVSAEELRFFRQHCSERAAKVEKAMKKKASETTNTNASKKIIPAPPKVPVTGGNKGKLGVKERAAQAAEEQQRQLELSMSAYLCIGTEEPIVEVPTIEDGDVMYDDEVPEEASPSPAPSASIPQEQVRHMTLNIVDLLSTGTRSVPAPRPSGPRKLARTKSELQRPKLSLEENDSQKTVVDAQSGHPKSIRRLVYVPPPQENIPAWLPVVGMPEAPAPSPSKSNLKRQGSTVSITSPLRRMASSKQLPVAPPPGLLEKSGRFSPNGGFYIPATMDDEYYSASTVRLHRSGSQATAGPSAAEQAQQATFDRLARPNVVSESTTSVEEGRVLRFLASRRESVTPNAAAAAAISASLHSPSLSPAGKTPIVGNATPPAGSSLTLLTAPHPGRSPPMPPVSLGDGAFDTPRAAKLVTFVGGATPPSTLKPPAPPKPTVSSQPPDEGEALLTYRQSLPNQSRSNGCVGAAEIHYWLDMSQSGRTMQQKRDQDTCVAQVWMRRSLDEECHSARTVLRNYATRIPRDAVLAVTLRGVGFGQRDSDITITFSYGDCLRDTGMSSVAETIRKIVKDANNNDTARFRGPFLMCSASSSLCAYLRSYCLAMSSAEHPELAVLGFPGAQSRQTGSGVTPKPTALDLEVV</sequence>
<accession>A0A0S4JG54</accession>
<protein>
    <submittedName>
        <fullName evidence="2">Uncharacterized protein</fullName>
    </submittedName>
</protein>
<gene>
    <name evidence="2" type="ORF">BSAL_14060</name>
</gene>
<keyword evidence="3" id="KW-1185">Reference proteome</keyword>
<proteinExistence type="predicted"/>
<evidence type="ECO:0000313" key="2">
    <source>
        <dbReference type="EMBL" id="CUG88184.1"/>
    </source>
</evidence>
<dbReference type="EMBL" id="CYKH01001621">
    <property type="protein sequence ID" value="CUG88184.1"/>
    <property type="molecule type" value="Genomic_DNA"/>
</dbReference>
<dbReference type="Proteomes" id="UP000051952">
    <property type="component" value="Unassembled WGS sequence"/>
</dbReference>
<feature type="region of interest" description="Disordered" evidence="1">
    <location>
        <begin position="223"/>
        <end position="270"/>
    </location>
</feature>
<feature type="region of interest" description="Disordered" evidence="1">
    <location>
        <begin position="501"/>
        <end position="525"/>
    </location>
</feature>